<dbReference type="RefSeq" id="WP_372387212.1">
    <property type="nucleotide sequence ID" value="NZ_JBGNYA010000001.1"/>
</dbReference>
<dbReference type="Proteomes" id="UP001570511">
    <property type="component" value="Unassembled WGS sequence"/>
</dbReference>
<comment type="caution">
    <text evidence="2">The sequence shown here is derived from an EMBL/GenBank/DDBJ whole genome shotgun (WGS) entry which is preliminary data.</text>
</comment>
<keyword evidence="3" id="KW-1185">Reference proteome</keyword>
<organism evidence="2 3">
    <name type="scientific">Halobellus rubicundus</name>
    <dbReference type="NCBI Taxonomy" id="2996466"/>
    <lineage>
        <taxon>Archaea</taxon>
        <taxon>Methanobacteriati</taxon>
        <taxon>Methanobacteriota</taxon>
        <taxon>Stenosarchaea group</taxon>
        <taxon>Halobacteria</taxon>
        <taxon>Halobacteriales</taxon>
        <taxon>Haloferacaceae</taxon>
        <taxon>Halobellus</taxon>
    </lineage>
</organism>
<protein>
    <submittedName>
        <fullName evidence="2">Uncharacterized protein</fullName>
    </submittedName>
</protein>
<dbReference type="EMBL" id="JBGNYA010000001">
    <property type="protein sequence ID" value="MFA1610013.1"/>
    <property type="molecule type" value="Genomic_DNA"/>
</dbReference>
<accession>A0ABD5MC06</accession>
<gene>
    <name evidence="2" type="ORF">OS889_03205</name>
</gene>
<name>A0ABD5MC06_9EURY</name>
<dbReference type="AlphaFoldDB" id="A0ABD5MC06"/>
<keyword evidence="1" id="KW-0812">Transmembrane</keyword>
<evidence type="ECO:0000256" key="1">
    <source>
        <dbReference type="SAM" id="Phobius"/>
    </source>
</evidence>
<keyword evidence="1" id="KW-1133">Transmembrane helix</keyword>
<evidence type="ECO:0000313" key="2">
    <source>
        <dbReference type="EMBL" id="MFA1610013.1"/>
    </source>
</evidence>
<proteinExistence type="predicted"/>
<feature type="transmembrane region" description="Helical" evidence="1">
    <location>
        <begin position="38"/>
        <end position="59"/>
    </location>
</feature>
<reference evidence="2 3" key="1">
    <citation type="submission" date="2024-08" db="EMBL/GenBank/DDBJ databases">
        <title>Halobellus sp. MBLA0158 whole genome sequence.</title>
        <authorList>
            <person name="Hwang C.Y."/>
            <person name="Cho E.-S."/>
            <person name="Seo M.-J."/>
        </authorList>
    </citation>
    <scope>NUCLEOTIDE SEQUENCE [LARGE SCALE GENOMIC DNA]</scope>
    <source>
        <strain evidence="2 3">MBLA0158</strain>
    </source>
</reference>
<sequence length="60" mass="6193">MAGILYTVYAAAVLLLALAGVVFVFTREGGSGESAWSRWSTVVALAVFLVGLVVSTLSMA</sequence>
<feature type="transmembrane region" description="Helical" evidence="1">
    <location>
        <begin position="6"/>
        <end position="26"/>
    </location>
</feature>
<keyword evidence="1" id="KW-0472">Membrane</keyword>
<evidence type="ECO:0000313" key="3">
    <source>
        <dbReference type="Proteomes" id="UP001570511"/>
    </source>
</evidence>